<evidence type="ECO:0008006" key="4">
    <source>
        <dbReference type="Google" id="ProtNLM"/>
    </source>
</evidence>
<organism evidence="2 3">
    <name type="scientific">Flavobacterium beibuense F44-8</name>
    <dbReference type="NCBI Taxonomy" id="1406840"/>
    <lineage>
        <taxon>Bacteria</taxon>
        <taxon>Pseudomonadati</taxon>
        <taxon>Bacteroidota</taxon>
        <taxon>Flavobacteriia</taxon>
        <taxon>Flavobacteriales</taxon>
        <taxon>Flavobacteriaceae</taxon>
        <taxon>Flavobacterium</taxon>
    </lineage>
</organism>
<keyword evidence="1" id="KW-0732">Signal</keyword>
<dbReference type="EMBL" id="JRLV01000038">
    <property type="protein sequence ID" value="KGO78625.1"/>
    <property type="molecule type" value="Genomic_DNA"/>
</dbReference>
<dbReference type="eggNOG" id="ENOG50306XS">
    <property type="taxonomic scope" value="Bacteria"/>
</dbReference>
<evidence type="ECO:0000313" key="2">
    <source>
        <dbReference type="EMBL" id="KGO78625.1"/>
    </source>
</evidence>
<gene>
    <name evidence="2" type="ORF">Q763_17415</name>
</gene>
<sequence>MKNKLLGVALIALLCAGKVNAQEKEEQKASVEKEIIGIQAGLGVWGYYEFKMANQLALRTEAGLNGGIWVKSSFYGDTEGGLLLTPIVRAEPRWYYNLNRRVRKGKDIKGNRANYLSLDTSFAPDWFVVSTNNDYKFYKRPILSIIPTWGIRRTLGKHFDYETGIGLGYSHAFEYTKIGFTYKAQDAAVLNLRFRIGYHF</sequence>
<feature type="chain" id="PRO_5002002478" description="Outer membrane protein beta-barrel domain-containing protein" evidence="1">
    <location>
        <begin position="22"/>
        <end position="200"/>
    </location>
</feature>
<comment type="caution">
    <text evidence="2">The sequence shown here is derived from an EMBL/GenBank/DDBJ whole genome shotgun (WGS) entry which is preliminary data.</text>
</comment>
<evidence type="ECO:0000256" key="1">
    <source>
        <dbReference type="SAM" id="SignalP"/>
    </source>
</evidence>
<reference evidence="2 3" key="1">
    <citation type="submission" date="2013-09" db="EMBL/GenBank/DDBJ databases">
        <authorList>
            <person name="Zeng Z."/>
            <person name="Chen C."/>
        </authorList>
    </citation>
    <scope>NUCLEOTIDE SEQUENCE [LARGE SCALE GENOMIC DNA]</scope>
    <source>
        <strain evidence="2 3">F44-8</strain>
    </source>
</reference>
<evidence type="ECO:0000313" key="3">
    <source>
        <dbReference type="Proteomes" id="UP000030129"/>
    </source>
</evidence>
<protein>
    <recommendedName>
        <fullName evidence="4">Outer membrane protein beta-barrel domain-containing protein</fullName>
    </recommendedName>
</protein>
<name>A0A0A2LQX1_9FLAO</name>
<proteinExistence type="predicted"/>
<dbReference type="Proteomes" id="UP000030129">
    <property type="component" value="Unassembled WGS sequence"/>
</dbReference>
<dbReference type="RefSeq" id="WP_035136262.1">
    <property type="nucleotide sequence ID" value="NZ_JRLV01000038.1"/>
</dbReference>
<dbReference type="AlphaFoldDB" id="A0A0A2LQX1"/>
<accession>A0A0A2LQX1</accession>
<keyword evidence="3" id="KW-1185">Reference proteome</keyword>
<feature type="signal peptide" evidence="1">
    <location>
        <begin position="1"/>
        <end position="21"/>
    </location>
</feature>